<evidence type="ECO:0000313" key="4">
    <source>
        <dbReference type="WBParaSite" id="SSLN_0001122401-mRNA-1"/>
    </source>
</evidence>
<proteinExistence type="predicted"/>
<reference evidence="2 3" key="2">
    <citation type="submission" date="2018-11" db="EMBL/GenBank/DDBJ databases">
        <authorList>
            <consortium name="Pathogen Informatics"/>
        </authorList>
    </citation>
    <scope>NUCLEOTIDE SEQUENCE [LARGE SCALE GENOMIC DNA]</scope>
    <source>
        <strain evidence="2 3">NST_G2</strain>
    </source>
</reference>
<evidence type="ECO:0000313" key="2">
    <source>
        <dbReference type="EMBL" id="VDL97188.1"/>
    </source>
</evidence>
<reference evidence="4" key="1">
    <citation type="submission" date="2016-06" db="UniProtKB">
        <authorList>
            <consortium name="WormBaseParasite"/>
        </authorList>
    </citation>
    <scope>IDENTIFICATION</scope>
</reference>
<dbReference type="EMBL" id="UYSU01036103">
    <property type="protein sequence ID" value="VDL97188.1"/>
    <property type="molecule type" value="Genomic_DNA"/>
</dbReference>
<dbReference type="Proteomes" id="UP000275846">
    <property type="component" value="Unassembled WGS sequence"/>
</dbReference>
<organism evidence="4">
    <name type="scientific">Schistocephalus solidus</name>
    <name type="common">Tapeworm</name>
    <dbReference type="NCBI Taxonomy" id="70667"/>
    <lineage>
        <taxon>Eukaryota</taxon>
        <taxon>Metazoa</taxon>
        <taxon>Spiralia</taxon>
        <taxon>Lophotrochozoa</taxon>
        <taxon>Platyhelminthes</taxon>
        <taxon>Cestoda</taxon>
        <taxon>Eucestoda</taxon>
        <taxon>Diphyllobothriidea</taxon>
        <taxon>Diphyllobothriidae</taxon>
        <taxon>Schistocephalus</taxon>
    </lineage>
</organism>
<dbReference type="InterPro" id="IPR036691">
    <property type="entry name" value="Endo/exonu/phosph_ase_sf"/>
</dbReference>
<dbReference type="SUPFAM" id="SSF56219">
    <property type="entry name" value="DNase I-like"/>
    <property type="match status" value="1"/>
</dbReference>
<name>A0A183T2V5_SCHSO</name>
<protein>
    <submittedName>
        <fullName evidence="4">Endo/exonuclease/phosphatase domain-containing protein</fullName>
    </submittedName>
</protein>
<dbReference type="OrthoDB" id="6263033at2759"/>
<dbReference type="GO" id="GO:0031012">
    <property type="term" value="C:extracellular matrix"/>
    <property type="evidence" value="ECO:0007669"/>
    <property type="project" value="TreeGrafter"/>
</dbReference>
<accession>A0A183T2V5</accession>
<dbReference type="GO" id="GO:0003824">
    <property type="term" value="F:catalytic activity"/>
    <property type="evidence" value="ECO:0007669"/>
    <property type="project" value="InterPro"/>
</dbReference>
<sequence>MEAKENIAVERRAIESFKKTAQIFQKLMNNNRKPGRQLMIDDTGQVNKSGTDDRAAKALTKVASRIVTTCPLNRKLKFMYSNAQSMLSKFDEMQIQVCDLSPDVIFLTETWLSYYVDDREFTIPGYQLFRRDREGHQGGGIVTYVKHGLLVSEKTEQFACSFEAIWLTIKVPRSHSLEVLTVYRPPRSDFEADAYLLEELERFASRSDVLIMGDFNAPLIDWSSVHARSPELVFDRRLLDMTLRSFLTQHVLFPTRVREGQQSNCLDLVFTKSLDSIDEVQSLPPLGRSDHVVLHWD</sequence>
<dbReference type="WBParaSite" id="SSLN_0001122401-mRNA-1">
    <property type="protein sequence ID" value="SSLN_0001122401-mRNA-1"/>
    <property type="gene ID" value="SSLN_0001122401"/>
</dbReference>
<feature type="domain" description="Endonuclease/exonuclease/phosphatase" evidence="1">
    <location>
        <begin position="101"/>
        <end position="291"/>
    </location>
</feature>
<dbReference type="Gene3D" id="3.60.10.10">
    <property type="entry name" value="Endonuclease/exonuclease/phosphatase"/>
    <property type="match status" value="1"/>
</dbReference>
<dbReference type="PANTHER" id="PTHR33395">
    <property type="entry name" value="TRANSCRIPTASE, PUTATIVE-RELATED-RELATED"/>
    <property type="match status" value="1"/>
</dbReference>
<evidence type="ECO:0000259" key="1">
    <source>
        <dbReference type="Pfam" id="PF03372"/>
    </source>
</evidence>
<dbReference type="AlphaFoldDB" id="A0A183T2V5"/>
<dbReference type="InterPro" id="IPR005135">
    <property type="entry name" value="Endo/exonuclease/phosphatase"/>
</dbReference>
<dbReference type="GO" id="GO:0061343">
    <property type="term" value="P:cell adhesion involved in heart morphogenesis"/>
    <property type="evidence" value="ECO:0007669"/>
    <property type="project" value="TreeGrafter"/>
</dbReference>
<dbReference type="PANTHER" id="PTHR33395:SF22">
    <property type="entry name" value="REVERSE TRANSCRIPTASE DOMAIN-CONTAINING PROTEIN"/>
    <property type="match status" value="1"/>
</dbReference>
<keyword evidence="3" id="KW-1185">Reference proteome</keyword>
<gene>
    <name evidence="2" type="ORF">SSLN_LOCUS10803</name>
</gene>
<evidence type="ECO:0000313" key="3">
    <source>
        <dbReference type="Proteomes" id="UP000275846"/>
    </source>
</evidence>
<dbReference type="Pfam" id="PF03372">
    <property type="entry name" value="Exo_endo_phos"/>
    <property type="match status" value="1"/>
</dbReference>
<dbReference type="GO" id="GO:0007508">
    <property type="term" value="P:larval heart development"/>
    <property type="evidence" value="ECO:0007669"/>
    <property type="project" value="TreeGrafter"/>
</dbReference>